<dbReference type="InterPro" id="IPR000719">
    <property type="entry name" value="Prot_kinase_dom"/>
</dbReference>
<dbReference type="Gene3D" id="1.10.510.10">
    <property type="entry name" value="Transferase(Phosphotransferase) domain 1"/>
    <property type="match status" value="1"/>
</dbReference>
<dbReference type="PANTHER" id="PTHR47983:SF7">
    <property type="entry name" value="PROTEIN KINASE SUPERFAMILY PROTEIN"/>
    <property type="match status" value="1"/>
</dbReference>
<keyword evidence="3" id="KW-0547">Nucleotide-binding</keyword>
<keyword evidence="7" id="KW-1185">Reference proteome</keyword>
<evidence type="ECO:0000313" key="7">
    <source>
        <dbReference type="Proteomes" id="UP000515151"/>
    </source>
</evidence>
<dbReference type="GO" id="GO:0004672">
    <property type="term" value="F:protein kinase activity"/>
    <property type="evidence" value="ECO:0007669"/>
    <property type="project" value="InterPro"/>
</dbReference>
<keyword evidence="5" id="KW-0067">ATP-binding</keyword>
<dbReference type="PROSITE" id="PS50011">
    <property type="entry name" value="PROTEIN_KINASE_DOM"/>
    <property type="match status" value="1"/>
</dbReference>
<feature type="domain" description="Protein kinase" evidence="6">
    <location>
        <begin position="1"/>
        <end position="100"/>
    </location>
</feature>
<accession>A0A6P8DLS0</accession>
<dbReference type="InterPro" id="IPR011009">
    <property type="entry name" value="Kinase-like_dom_sf"/>
</dbReference>
<dbReference type="AlphaFoldDB" id="A0A6P8DLS0"/>
<dbReference type="RefSeq" id="XP_031394361.1">
    <property type="nucleotide sequence ID" value="XM_031538501.1"/>
</dbReference>
<reference evidence="8" key="2">
    <citation type="submission" date="2025-08" db="UniProtKB">
        <authorList>
            <consortium name="RefSeq"/>
        </authorList>
    </citation>
    <scope>IDENTIFICATION</scope>
    <source>
        <tissue evidence="8">Leaf</tissue>
    </source>
</reference>
<reference evidence="7" key="1">
    <citation type="journal article" date="2020" name="Plant Biotechnol. J.">
        <title>The pomegranate (Punica granatum L.) draft genome dissects genetic divergence between soft- and hard-seeded cultivars.</title>
        <authorList>
            <person name="Luo X."/>
            <person name="Li H."/>
            <person name="Wu Z."/>
            <person name="Yao W."/>
            <person name="Zhao P."/>
            <person name="Cao D."/>
            <person name="Yu H."/>
            <person name="Li K."/>
            <person name="Poudel K."/>
            <person name="Zhao D."/>
            <person name="Zhang F."/>
            <person name="Xia X."/>
            <person name="Chen L."/>
            <person name="Wang Q."/>
            <person name="Jing D."/>
            <person name="Cao S."/>
        </authorList>
    </citation>
    <scope>NUCLEOTIDE SEQUENCE [LARGE SCALE GENOMIC DNA]</scope>
    <source>
        <strain evidence="7">cv. Tunisia</strain>
    </source>
</reference>
<evidence type="ECO:0000256" key="4">
    <source>
        <dbReference type="ARBA" id="ARBA00022777"/>
    </source>
</evidence>
<keyword evidence="1" id="KW-0597">Phosphoprotein</keyword>
<organism evidence="7 8">
    <name type="scientific">Punica granatum</name>
    <name type="common">Pomegranate</name>
    <dbReference type="NCBI Taxonomy" id="22663"/>
    <lineage>
        <taxon>Eukaryota</taxon>
        <taxon>Viridiplantae</taxon>
        <taxon>Streptophyta</taxon>
        <taxon>Embryophyta</taxon>
        <taxon>Tracheophyta</taxon>
        <taxon>Spermatophyta</taxon>
        <taxon>Magnoliopsida</taxon>
        <taxon>eudicotyledons</taxon>
        <taxon>Gunneridae</taxon>
        <taxon>Pentapetalae</taxon>
        <taxon>rosids</taxon>
        <taxon>malvids</taxon>
        <taxon>Myrtales</taxon>
        <taxon>Lythraceae</taxon>
        <taxon>Punica</taxon>
    </lineage>
</organism>
<sequence>MFCYIDEEDYNRQRIKDEITLLQDHKVISHQGVAKLVGFCDEDGHLSVVYDLKTPDTVHNLIKKDNFGWLDRVKISVQLACLLEYLHCQDPPYIIHNLDA</sequence>
<dbReference type="GeneID" id="116205828"/>
<evidence type="ECO:0000256" key="3">
    <source>
        <dbReference type="ARBA" id="ARBA00022741"/>
    </source>
</evidence>
<keyword evidence="4" id="KW-0418">Kinase</keyword>
<dbReference type="OrthoDB" id="1711336at2759"/>
<dbReference type="PANTHER" id="PTHR47983">
    <property type="entry name" value="PTO-INTERACTING PROTEIN 1-LIKE"/>
    <property type="match status" value="1"/>
</dbReference>
<name>A0A6P8DLS0_PUNGR</name>
<proteinExistence type="predicted"/>
<dbReference type="Proteomes" id="UP000515151">
    <property type="component" value="Chromosome 4"/>
</dbReference>
<keyword evidence="2" id="KW-0808">Transferase</keyword>
<evidence type="ECO:0000256" key="5">
    <source>
        <dbReference type="ARBA" id="ARBA00022840"/>
    </source>
</evidence>
<dbReference type="SUPFAM" id="SSF56112">
    <property type="entry name" value="Protein kinase-like (PK-like)"/>
    <property type="match status" value="1"/>
</dbReference>
<gene>
    <name evidence="8" type="primary">LOC116205828</name>
</gene>
<evidence type="ECO:0000256" key="2">
    <source>
        <dbReference type="ARBA" id="ARBA00022679"/>
    </source>
</evidence>
<evidence type="ECO:0000313" key="8">
    <source>
        <dbReference type="RefSeq" id="XP_031394361.1"/>
    </source>
</evidence>
<protein>
    <submittedName>
        <fullName evidence="8">PTI1-like tyrosine-protein kinase 1</fullName>
    </submittedName>
</protein>
<evidence type="ECO:0000259" key="6">
    <source>
        <dbReference type="PROSITE" id="PS50011"/>
    </source>
</evidence>
<dbReference type="GO" id="GO:0005524">
    <property type="term" value="F:ATP binding"/>
    <property type="evidence" value="ECO:0007669"/>
    <property type="project" value="UniProtKB-KW"/>
</dbReference>
<evidence type="ECO:0000256" key="1">
    <source>
        <dbReference type="ARBA" id="ARBA00022553"/>
    </source>
</evidence>
<dbReference type="InterPro" id="IPR052101">
    <property type="entry name" value="Plant_StressResp_Kinase"/>
</dbReference>